<evidence type="ECO:0000313" key="3">
    <source>
        <dbReference type="Proteomes" id="UP000288246"/>
    </source>
</evidence>
<dbReference type="Proteomes" id="UP000288246">
    <property type="component" value="Unassembled WGS sequence"/>
</dbReference>
<dbReference type="OrthoDB" id="3293457at2"/>
<dbReference type="RefSeq" id="WP_124341849.1">
    <property type="nucleotide sequence ID" value="NZ_BHYL01000059.1"/>
</dbReference>
<evidence type="ECO:0000256" key="1">
    <source>
        <dbReference type="SAM" id="Phobius"/>
    </source>
</evidence>
<organism evidence="2 3">
    <name type="scientific">Cellulomonas algicola</name>
    <dbReference type="NCBI Taxonomy" id="2071633"/>
    <lineage>
        <taxon>Bacteria</taxon>
        <taxon>Bacillati</taxon>
        <taxon>Actinomycetota</taxon>
        <taxon>Actinomycetes</taxon>
        <taxon>Micrococcales</taxon>
        <taxon>Cellulomonadaceae</taxon>
        <taxon>Cellulomonas</taxon>
    </lineage>
</organism>
<keyword evidence="1" id="KW-1133">Transmembrane helix</keyword>
<comment type="caution">
    <text evidence="2">The sequence shown here is derived from an EMBL/GenBank/DDBJ whole genome shotgun (WGS) entry which is preliminary data.</text>
</comment>
<name>A0A401UXG4_9CELL</name>
<protein>
    <submittedName>
        <fullName evidence="2">Uncharacterized protein</fullName>
    </submittedName>
</protein>
<dbReference type="AlphaFoldDB" id="A0A401UXG4"/>
<keyword evidence="1" id="KW-0812">Transmembrane</keyword>
<evidence type="ECO:0000313" key="2">
    <source>
        <dbReference type="EMBL" id="GCD19314.1"/>
    </source>
</evidence>
<reference evidence="2 3" key="1">
    <citation type="submission" date="2018-11" db="EMBL/GenBank/DDBJ databases">
        <title>Draft genome sequence of Cellulomonas takizawaensis strain TKZ-21.</title>
        <authorList>
            <person name="Yamamura H."/>
            <person name="Hayashi T."/>
            <person name="Hamada M."/>
            <person name="Serisawa Y."/>
            <person name="Matsuyama K."/>
            <person name="Nakagawa Y."/>
            <person name="Otoguro M."/>
            <person name="Yanagida F."/>
            <person name="Hayakawa M."/>
        </authorList>
    </citation>
    <scope>NUCLEOTIDE SEQUENCE [LARGE SCALE GENOMIC DNA]</scope>
    <source>
        <strain evidence="2 3">TKZ-21</strain>
    </source>
</reference>
<keyword evidence="3" id="KW-1185">Reference proteome</keyword>
<dbReference type="EMBL" id="BHYL01000059">
    <property type="protein sequence ID" value="GCD19314.1"/>
    <property type="molecule type" value="Genomic_DNA"/>
</dbReference>
<accession>A0A401UXG4</accession>
<gene>
    <name evidence="2" type="ORF">CTKZ_08760</name>
</gene>
<proteinExistence type="predicted"/>
<feature type="transmembrane region" description="Helical" evidence="1">
    <location>
        <begin position="54"/>
        <end position="75"/>
    </location>
</feature>
<keyword evidence="1" id="KW-0472">Membrane</keyword>
<sequence>MTRPDAYDVLDALAPAPTQTEGLSAARALLDACIADEADSKVDVDRRRSAWRSLALPAAAAVALAVAVAVVPGIGASTAFASWTAIPEPVTGIDVAQSAAECRRLIADSSGGAALDVQNAKPVLAERRGAWTYTLLSSEVSGRSVGSVHECLTPDTADLGGGSGGTATAGGVVQPSATEAEWSGGLSHDGWRSAYGHVGADVDRVTLTRADGVVIETTVSDGYFAGWWPVPAKAGGRMENFTITWYLSDGTEAGHQDVTL</sequence>